<evidence type="ECO:0000313" key="1">
    <source>
        <dbReference type="EMBL" id="ACT96689.1"/>
    </source>
</evidence>
<protein>
    <submittedName>
        <fullName evidence="1">Uncharacterized protein</fullName>
    </submittedName>
</protein>
<dbReference type="Proteomes" id="UP000002011">
    <property type="component" value="Chromosome"/>
</dbReference>
<dbReference type="HOGENOM" id="CLU_2301356_0_0_10"/>
<dbReference type="STRING" id="471854.Dfer_5498"/>
<proteinExistence type="predicted"/>
<keyword evidence="2" id="KW-1185">Reference proteome</keyword>
<gene>
    <name evidence="1" type="ordered locus">Dfer_5498</name>
</gene>
<name>C6VVF9_DYAFD</name>
<dbReference type="AlphaFoldDB" id="C6VVF9"/>
<reference evidence="1 2" key="1">
    <citation type="journal article" date="2009" name="Stand. Genomic Sci.">
        <title>Complete genome sequence of Dyadobacter fermentans type strain (NS114).</title>
        <authorList>
            <person name="Lang E."/>
            <person name="Lapidus A."/>
            <person name="Chertkov O."/>
            <person name="Brettin T."/>
            <person name="Detter J.C."/>
            <person name="Han C."/>
            <person name="Copeland A."/>
            <person name="Glavina Del Rio T."/>
            <person name="Nolan M."/>
            <person name="Chen F."/>
            <person name="Lucas S."/>
            <person name="Tice H."/>
            <person name="Cheng J.F."/>
            <person name="Land M."/>
            <person name="Hauser L."/>
            <person name="Chang Y.J."/>
            <person name="Jeffries C.D."/>
            <person name="Kopitz M."/>
            <person name="Bruce D."/>
            <person name="Goodwin L."/>
            <person name="Pitluck S."/>
            <person name="Ovchinnikova G."/>
            <person name="Pati A."/>
            <person name="Ivanova N."/>
            <person name="Mavrommatis K."/>
            <person name="Chen A."/>
            <person name="Palaniappan K."/>
            <person name="Chain P."/>
            <person name="Bristow J."/>
            <person name="Eisen J.A."/>
            <person name="Markowitz V."/>
            <person name="Hugenholtz P."/>
            <person name="Goker M."/>
            <person name="Rohde M."/>
            <person name="Kyrpides N.C."/>
            <person name="Klenk H.P."/>
        </authorList>
    </citation>
    <scope>NUCLEOTIDE SEQUENCE [LARGE SCALE GENOMIC DNA]</scope>
    <source>
        <strain evidence="2">ATCC 700827 / DSM 18053 / CIP 107007 / KCTC 52180 / NS114</strain>
    </source>
</reference>
<organism evidence="1 2">
    <name type="scientific">Dyadobacter fermentans (strain ATCC 700827 / DSM 18053 / CIP 107007 / KCTC 52180 / NS114)</name>
    <dbReference type="NCBI Taxonomy" id="471854"/>
    <lineage>
        <taxon>Bacteria</taxon>
        <taxon>Pseudomonadati</taxon>
        <taxon>Bacteroidota</taxon>
        <taxon>Cytophagia</taxon>
        <taxon>Cytophagales</taxon>
        <taxon>Spirosomataceae</taxon>
        <taxon>Dyadobacter</taxon>
    </lineage>
</organism>
<accession>C6VVF9</accession>
<sequence>MSAEGKELFEQLCELKPDVFYEGSEAWELCTTTGHVLGTVTIEQVFSTNQRKPSNEGELMLGDYSPNRYWFWCIRPEVYQTPIPASGQLMIWEWDENQER</sequence>
<evidence type="ECO:0000313" key="2">
    <source>
        <dbReference type="Proteomes" id="UP000002011"/>
    </source>
</evidence>
<dbReference type="EMBL" id="CP001619">
    <property type="protein sequence ID" value="ACT96689.1"/>
    <property type="molecule type" value="Genomic_DNA"/>
</dbReference>
<dbReference type="KEGG" id="dfe:Dfer_5498"/>